<protein>
    <recommendedName>
        <fullName evidence="3">DUF3219 family protein</fullName>
    </recommendedName>
</protein>
<dbReference type="Proteomes" id="UP000027602">
    <property type="component" value="Chromosome"/>
</dbReference>
<organism evidence="1 2">
    <name type="scientific">Bacillus methanolicus (strain MGA3 / ATCC 53907)</name>
    <dbReference type="NCBI Taxonomy" id="796606"/>
    <lineage>
        <taxon>Bacteria</taxon>
        <taxon>Bacillati</taxon>
        <taxon>Bacillota</taxon>
        <taxon>Bacilli</taxon>
        <taxon>Bacillales</taxon>
        <taxon>Bacillaceae</taxon>
        <taxon>Bacillus</taxon>
    </lineage>
</organism>
<evidence type="ECO:0008006" key="3">
    <source>
        <dbReference type="Google" id="ProtNLM"/>
    </source>
</evidence>
<proteinExistence type="predicted"/>
<sequence>MVNEVILNDFTFKVTNYKEEIVKNKKTGNDLIKVSFDFKVKGGNEYHEVTKFLYENTFDVKIPEKKLKFRGTINKYFTSRGDFSDENSVADFKLELIEVD</sequence>
<dbReference type="OrthoDB" id="2920197at2"/>
<dbReference type="InterPro" id="IPR023105">
    <property type="entry name" value="YkvR-like_sf"/>
</dbReference>
<evidence type="ECO:0000313" key="1">
    <source>
        <dbReference type="EMBL" id="AIE59800.1"/>
    </source>
</evidence>
<name>I3DZR9_BACMM</name>
<accession>I3DZR9</accession>
<dbReference type="KEGG" id="bmet:BMMGA3_06885"/>
<dbReference type="SUPFAM" id="SSF159173">
    <property type="entry name" value="YkvR-like"/>
    <property type="match status" value="1"/>
</dbReference>
<dbReference type="EMBL" id="CP007739">
    <property type="protein sequence ID" value="AIE59800.1"/>
    <property type="molecule type" value="Genomic_DNA"/>
</dbReference>
<dbReference type="HOGENOM" id="CLU_180560_0_0_9"/>
<gene>
    <name evidence="1" type="ORF">BMMGA3_06885</name>
</gene>
<evidence type="ECO:0000313" key="2">
    <source>
        <dbReference type="Proteomes" id="UP000027602"/>
    </source>
</evidence>
<dbReference type="AlphaFoldDB" id="I3DZR9"/>
<dbReference type="Gene3D" id="2.40.30.80">
    <property type="entry name" value="YkvR-like"/>
    <property type="match status" value="1"/>
</dbReference>
<dbReference type="eggNOG" id="ENOG5032ZH2">
    <property type="taxonomic scope" value="Bacteria"/>
</dbReference>
<reference evidence="1 2" key="1">
    <citation type="journal article" date="2015" name="BMC Genomics">
        <title>Transcriptome analysis of thermophilic methylotrophic Bacillus methanolicus MGA3 using RNA-sequencing provides detailed insights into its previously uncharted transcriptional landscape.</title>
        <authorList>
            <person name="Irla M."/>
            <person name="Neshat A."/>
            <person name="Brautaset T."/>
            <person name="Ruckert C."/>
            <person name="Kalinowski J."/>
            <person name="Wendisch V.F."/>
        </authorList>
    </citation>
    <scope>NUCLEOTIDE SEQUENCE [LARGE SCALE GENOMIC DNA]</scope>
    <source>
        <strain evidence="2">MGA3 / ATCC 53907</strain>
    </source>
</reference>
<dbReference type="InterPro" id="IPR021596">
    <property type="entry name" value="DUF3219"/>
</dbReference>
<keyword evidence="2" id="KW-1185">Reference proteome</keyword>
<dbReference type="Pfam" id="PF11514">
    <property type="entry name" value="DUF3219"/>
    <property type="match status" value="1"/>
</dbReference>
<dbReference type="STRING" id="796606.BMMGA3_06885"/>
<dbReference type="RefSeq" id="WP_003349289.1">
    <property type="nucleotide sequence ID" value="NZ_ADWW01000004.1"/>
</dbReference>